<dbReference type="RefSeq" id="WP_069656062.1">
    <property type="nucleotide sequence ID" value="NZ_MIJF01000008.1"/>
</dbReference>
<dbReference type="AlphaFoldDB" id="A0A1D2YWK0"/>
<dbReference type="Pfam" id="PF13038">
    <property type="entry name" value="DUF3899"/>
    <property type="match status" value="1"/>
</dbReference>
<dbReference type="OrthoDB" id="2989943at2"/>
<evidence type="ECO:0000313" key="3">
    <source>
        <dbReference type="EMBL" id="OEG00090.1"/>
    </source>
</evidence>
<gene>
    <name evidence="3" type="ORF">BHF71_06500</name>
</gene>
<dbReference type="InterPro" id="IPR025007">
    <property type="entry name" value="DUF3899"/>
</dbReference>
<proteinExistence type="predicted"/>
<keyword evidence="1" id="KW-0812">Transmembrane</keyword>
<name>A0A1D2YWK0_9BACI</name>
<dbReference type="Proteomes" id="UP000243739">
    <property type="component" value="Unassembled WGS sequence"/>
</dbReference>
<keyword evidence="4" id="KW-1185">Reference proteome</keyword>
<dbReference type="EMBL" id="MIJF01000008">
    <property type="protein sequence ID" value="OEG00090.1"/>
    <property type="molecule type" value="Genomic_DNA"/>
</dbReference>
<evidence type="ECO:0000259" key="2">
    <source>
        <dbReference type="Pfam" id="PF13038"/>
    </source>
</evidence>
<keyword evidence="1" id="KW-1133">Transmembrane helix</keyword>
<reference evidence="3 4" key="1">
    <citation type="submission" date="2016-09" db="EMBL/GenBank/DDBJ databases">
        <title>Draft genome sequence for the type strain of Vulcanibacillus modesticaldus BR, a strictly anaerobic, moderately thermophilic, and nitrate-reducing bacterium from deep sea-hydrothermal vents of the Mid-Atlantic Ridge.</title>
        <authorList>
            <person name="Abin C.A."/>
            <person name="Hollibaugh J.T."/>
        </authorList>
    </citation>
    <scope>NUCLEOTIDE SEQUENCE [LARGE SCALE GENOMIC DNA]</scope>
    <source>
        <strain evidence="3 4">BR</strain>
    </source>
</reference>
<feature type="domain" description="DUF3899" evidence="2">
    <location>
        <begin position="36"/>
        <end position="129"/>
    </location>
</feature>
<evidence type="ECO:0000256" key="1">
    <source>
        <dbReference type="SAM" id="Phobius"/>
    </source>
</evidence>
<protein>
    <recommendedName>
        <fullName evidence="2">DUF3899 domain-containing protein</fullName>
    </recommendedName>
</protein>
<evidence type="ECO:0000313" key="4">
    <source>
        <dbReference type="Proteomes" id="UP000243739"/>
    </source>
</evidence>
<comment type="caution">
    <text evidence="3">The sequence shown here is derived from an EMBL/GenBank/DDBJ whole genome shotgun (WGS) entry which is preliminary data.</text>
</comment>
<dbReference type="STRING" id="337097.BHF71_06500"/>
<accession>A0A1D2YWK0</accession>
<keyword evidence="1" id="KW-0472">Membrane</keyword>
<organism evidence="3 4">
    <name type="scientific">Vulcanibacillus modesticaldus</name>
    <dbReference type="NCBI Taxonomy" id="337097"/>
    <lineage>
        <taxon>Bacteria</taxon>
        <taxon>Bacillati</taxon>
        <taxon>Bacillota</taxon>
        <taxon>Bacilli</taxon>
        <taxon>Bacillales</taxon>
        <taxon>Bacillaceae</taxon>
        <taxon>Vulcanibacillus</taxon>
    </lineage>
</organism>
<feature type="transmembrane region" description="Helical" evidence="1">
    <location>
        <begin position="108"/>
        <end position="130"/>
    </location>
</feature>
<sequence length="131" mass="15496">MRHRIWTIRILISLGLSLLSLIIAFFLKDSLFLNYINTSFMIGLFFLVISGISYVIISGFFDVFVIGWKNLFFKKDPYVDKNHWSYDNNVSTVDDEIKKLRKKAKLELFIYLPLFIGFFLISQSFILLFLF</sequence>
<feature type="transmembrane region" description="Helical" evidence="1">
    <location>
        <begin position="39"/>
        <end position="65"/>
    </location>
</feature>
<feature type="transmembrane region" description="Helical" evidence="1">
    <location>
        <begin position="7"/>
        <end position="27"/>
    </location>
</feature>